<dbReference type="NCBIfam" id="NF011765">
    <property type="entry name" value="PRK15219.1"/>
    <property type="match status" value="1"/>
</dbReference>
<keyword evidence="4" id="KW-1185">Reference proteome</keyword>
<organism evidence="3 4">
    <name type="scientific">Cellulophaga fucicola</name>
    <dbReference type="NCBI Taxonomy" id="76595"/>
    <lineage>
        <taxon>Bacteria</taxon>
        <taxon>Pseudomonadati</taxon>
        <taxon>Bacteroidota</taxon>
        <taxon>Flavobacteriia</taxon>
        <taxon>Flavobacteriales</taxon>
        <taxon>Flavobacteriaceae</taxon>
        <taxon>Cellulophaga</taxon>
    </lineage>
</organism>
<evidence type="ECO:0000313" key="3">
    <source>
        <dbReference type="EMBL" id="SFW54308.1"/>
    </source>
</evidence>
<dbReference type="GO" id="GO:0004089">
    <property type="term" value="F:carbonate dehydratase activity"/>
    <property type="evidence" value="ECO:0007669"/>
    <property type="project" value="InterPro"/>
</dbReference>
<dbReference type="SMART" id="SM00947">
    <property type="entry name" value="Pro_CA"/>
    <property type="match status" value="1"/>
</dbReference>
<proteinExistence type="inferred from homology"/>
<keyword evidence="2" id="KW-0862">Zinc</keyword>
<dbReference type="CDD" id="cd03378">
    <property type="entry name" value="beta_CA_cladeC"/>
    <property type="match status" value="1"/>
</dbReference>
<evidence type="ECO:0000313" key="4">
    <source>
        <dbReference type="Proteomes" id="UP000183257"/>
    </source>
</evidence>
<dbReference type="AlphaFoldDB" id="A0A1K1Q3H1"/>
<keyword evidence="2" id="KW-0479">Metal-binding</keyword>
<reference evidence="4" key="1">
    <citation type="submission" date="2016-11" db="EMBL/GenBank/DDBJ databases">
        <authorList>
            <person name="Varghese N."/>
            <person name="Submissions S."/>
        </authorList>
    </citation>
    <scope>NUCLEOTIDE SEQUENCE [LARGE SCALE GENOMIC DNA]</scope>
    <source>
        <strain evidence="4">DSM 24786</strain>
    </source>
</reference>
<dbReference type="Pfam" id="PF00484">
    <property type="entry name" value="Pro_CA"/>
    <property type="match status" value="1"/>
</dbReference>
<dbReference type="InterPro" id="IPR001765">
    <property type="entry name" value="Carbonic_anhydrase"/>
</dbReference>
<dbReference type="InterPro" id="IPR036874">
    <property type="entry name" value="Carbonic_anhydrase_sf"/>
</dbReference>
<dbReference type="RefSeq" id="WP_072303936.1">
    <property type="nucleotide sequence ID" value="NZ_FPIY01000003.1"/>
</dbReference>
<sequence length="209" mass="22810">MKAHTKETQSTMTPEKSLRFLKEGNQRFQNNLKANRNLLEQVNDTSDGQFPFATILSCIDSRVSSELVFDQGLGDIFSVRIAGNFVNEDILGSMEFGCKLAGTKLIVVLGHTSCGAIKGACDNAELGNLTAMLSKIKPAVNAVTEPKEEDLRNSKNLEFVDNVAAKNVQLTIDRIVAESEVLAEMQSKGEIKIVGAMYDINSGAVNFYE</sequence>
<feature type="binding site" evidence="2">
    <location>
        <position position="111"/>
    </location>
    <ligand>
        <name>Zn(2+)</name>
        <dbReference type="ChEBI" id="CHEBI:29105"/>
    </ligand>
</feature>
<gene>
    <name evidence="3" type="ORF">SAMN05660313_02291</name>
</gene>
<feature type="binding site" evidence="2">
    <location>
        <position position="60"/>
    </location>
    <ligand>
        <name>Zn(2+)</name>
        <dbReference type="ChEBI" id="CHEBI:29105"/>
    </ligand>
</feature>
<comment type="similarity">
    <text evidence="1">Belongs to the beta-class carbonic anhydrase family.</text>
</comment>
<feature type="binding site" evidence="2">
    <location>
        <position position="114"/>
    </location>
    <ligand>
        <name>Zn(2+)</name>
        <dbReference type="ChEBI" id="CHEBI:29105"/>
    </ligand>
</feature>
<evidence type="ECO:0000256" key="1">
    <source>
        <dbReference type="ARBA" id="ARBA00006217"/>
    </source>
</evidence>
<name>A0A1K1Q3H1_9FLAO</name>
<dbReference type="Proteomes" id="UP000183257">
    <property type="component" value="Unassembled WGS sequence"/>
</dbReference>
<dbReference type="PANTHER" id="PTHR11002:SF79">
    <property type="entry name" value="CARBONIC ANHYDRASE 2"/>
    <property type="match status" value="1"/>
</dbReference>
<dbReference type="EMBL" id="FPIY01000003">
    <property type="protein sequence ID" value="SFW54308.1"/>
    <property type="molecule type" value="Genomic_DNA"/>
</dbReference>
<protein>
    <submittedName>
        <fullName evidence="3">Carbonic anhydrase</fullName>
    </submittedName>
</protein>
<dbReference type="PANTHER" id="PTHR11002">
    <property type="entry name" value="CARBONIC ANHYDRASE"/>
    <property type="match status" value="1"/>
</dbReference>
<accession>A0A1K1Q3H1</accession>
<dbReference type="Gene3D" id="3.40.1050.10">
    <property type="entry name" value="Carbonic anhydrase"/>
    <property type="match status" value="1"/>
</dbReference>
<evidence type="ECO:0000256" key="2">
    <source>
        <dbReference type="PIRSR" id="PIRSR601765-1"/>
    </source>
</evidence>
<feature type="binding site" evidence="2">
    <location>
        <position position="58"/>
    </location>
    <ligand>
        <name>Zn(2+)</name>
        <dbReference type="ChEBI" id="CHEBI:29105"/>
    </ligand>
</feature>
<comment type="cofactor">
    <cofactor evidence="2">
        <name>Zn(2+)</name>
        <dbReference type="ChEBI" id="CHEBI:29105"/>
    </cofactor>
    <text evidence="2">Binds 1 zinc ion per subunit.</text>
</comment>
<dbReference type="GO" id="GO:0008270">
    <property type="term" value="F:zinc ion binding"/>
    <property type="evidence" value="ECO:0007669"/>
    <property type="project" value="InterPro"/>
</dbReference>
<dbReference type="SUPFAM" id="SSF53056">
    <property type="entry name" value="beta-carbonic anhydrase, cab"/>
    <property type="match status" value="1"/>
</dbReference>
<dbReference type="STRING" id="76595.SAMN05660313_02291"/>
<dbReference type="OrthoDB" id="9797527at2"/>